<dbReference type="SUPFAM" id="SSF53697">
    <property type="entry name" value="SIS domain"/>
    <property type="match status" value="1"/>
</dbReference>
<dbReference type="OrthoDB" id="1872003at2759"/>
<dbReference type="InterPro" id="IPR001347">
    <property type="entry name" value="SIS_dom"/>
</dbReference>
<evidence type="ECO:0000313" key="3">
    <source>
        <dbReference type="EMBL" id="KEF59347.1"/>
    </source>
</evidence>
<dbReference type="VEuPathDB" id="FungiDB:A1O9_04191"/>
<feature type="region of interest" description="Disordered" evidence="1">
    <location>
        <begin position="1"/>
        <end position="24"/>
    </location>
</feature>
<evidence type="ECO:0000313" key="4">
    <source>
        <dbReference type="Proteomes" id="UP000027920"/>
    </source>
</evidence>
<dbReference type="EMBL" id="AMGV01000003">
    <property type="protein sequence ID" value="KEF59347.1"/>
    <property type="molecule type" value="Genomic_DNA"/>
</dbReference>
<dbReference type="GO" id="GO:1901135">
    <property type="term" value="P:carbohydrate derivative metabolic process"/>
    <property type="evidence" value="ECO:0007669"/>
    <property type="project" value="InterPro"/>
</dbReference>
<dbReference type="AlphaFoldDB" id="A0A072PHY9"/>
<keyword evidence="4" id="KW-1185">Reference proteome</keyword>
<dbReference type="GeneID" id="25279124"/>
<comment type="caution">
    <text evidence="3">The sequence shown here is derived from an EMBL/GenBank/DDBJ whole genome shotgun (WGS) entry which is preliminary data.</text>
</comment>
<accession>A0A072PHY9</accession>
<gene>
    <name evidence="3" type="ORF">A1O9_04191</name>
</gene>
<dbReference type="RefSeq" id="XP_013261937.1">
    <property type="nucleotide sequence ID" value="XM_013406483.1"/>
</dbReference>
<dbReference type="STRING" id="1182545.A0A072PHY9"/>
<dbReference type="InterPro" id="IPR046348">
    <property type="entry name" value="SIS_dom_sf"/>
</dbReference>
<evidence type="ECO:0000256" key="1">
    <source>
        <dbReference type="SAM" id="MobiDB-lite"/>
    </source>
</evidence>
<reference evidence="3 4" key="1">
    <citation type="submission" date="2013-03" db="EMBL/GenBank/DDBJ databases">
        <title>The Genome Sequence of Exophiala aquamarina CBS 119918.</title>
        <authorList>
            <consortium name="The Broad Institute Genomics Platform"/>
            <person name="Cuomo C."/>
            <person name="de Hoog S."/>
            <person name="Gorbushina A."/>
            <person name="Walker B."/>
            <person name="Young S.K."/>
            <person name="Zeng Q."/>
            <person name="Gargeya S."/>
            <person name="Fitzgerald M."/>
            <person name="Haas B."/>
            <person name="Abouelleil A."/>
            <person name="Allen A.W."/>
            <person name="Alvarado L."/>
            <person name="Arachchi H.M."/>
            <person name="Berlin A.M."/>
            <person name="Chapman S.B."/>
            <person name="Gainer-Dewar J."/>
            <person name="Goldberg J."/>
            <person name="Griggs A."/>
            <person name="Gujja S."/>
            <person name="Hansen M."/>
            <person name="Howarth C."/>
            <person name="Imamovic A."/>
            <person name="Ireland A."/>
            <person name="Larimer J."/>
            <person name="McCowan C."/>
            <person name="Murphy C."/>
            <person name="Pearson M."/>
            <person name="Poon T.W."/>
            <person name="Priest M."/>
            <person name="Roberts A."/>
            <person name="Saif S."/>
            <person name="Shea T."/>
            <person name="Sisk P."/>
            <person name="Sykes S."/>
            <person name="Wortman J."/>
            <person name="Nusbaum C."/>
            <person name="Birren B."/>
        </authorList>
    </citation>
    <scope>NUCLEOTIDE SEQUENCE [LARGE SCALE GENOMIC DNA]</scope>
    <source>
        <strain evidence="3 4">CBS 119918</strain>
    </source>
</reference>
<dbReference type="HOGENOM" id="CLU_022884_0_0_1"/>
<dbReference type="Proteomes" id="UP000027920">
    <property type="component" value="Unassembled WGS sequence"/>
</dbReference>
<dbReference type="GO" id="GO:0097367">
    <property type="term" value="F:carbohydrate derivative binding"/>
    <property type="evidence" value="ECO:0007669"/>
    <property type="project" value="InterPro"/>
</dbReference>
<sequence length="417" mass="44948">MAAFSGHASLPTPLTPSMPVTGPIPEQIEKLPITPPEITGHFDEKLFKTDHKTISKALHVLATERLALEHLEDLYTNSVEAQESLSRAINQIIRAETRHGKTIFIGVGKSGHIAKKLVATFVSLGIHAQFLHPIEALHGDLGVVRPNDTVVMITFSGRTPELMSLLPHIQPGIPLVIMTGHLSQNTCPLLAHPSRRNATNILLPTMVHESEISSFGVSAPTTSTTITLALGDSLALAVADELHTAAGVQTPAIFAANHPGGAIGAVLKPPAPSVPRIADLATAVDQVPIARPRPGGFPLLCHDILIAAVRSLRGYVRTSPTHIISPRRIQRLQNLELPIADLEDELGKIEVEKTDWISVLGSTTVEECKQWILQMRGAESNGRGRDFLRRGTLLGIVDHNEVTGIVDIEDVMGEDFV</sequence>
<protein>
    <recommendedName>
        <fullName evidence="2">SIS domain-containing protein</fullName>
    </recommendedName>
</protein>
<dbReference type="Pfam" id="PF01380">
    <property type="entry name" value="SIS"/>
    <property type="match status" value="1"/>
</dbReference>
<dbReference type="PROSITE" id="PS51464">
    <property type="entry name" value="SIS"/>
    <property type="match status" value="1"/>
</dbReference>
<name>A0A072PHY9_9EURO</name>
<dbReference type="CDD" id="cd05014">
    <property type="entry name" value="SIS_Kpsf"/>
    <property type="match status" value="1"/>
</dbReference>
<dbReference type="Gene3D" id="3.40.50.10490">
    <property type="entry name" value="Glucose-6-phosphate isomerase like protein, domain 1"/>
    <property type="match status" value="1"/>
</dbReference>
<organism evidence="3 4">
    <name type="scientific">Exophiala aquamarina CBS 119918</name>
    <dbReference type="NCBI Taxonomy" id="1182545"/>
    <lineage>
        <taxon>Eukaryota</taxon>
        <taxon>Fungi</taxon>
        <taxon>Dikarya</taxon>
        <taxon>Ascomycota</taxon>
        <taxon>Pezizomycotina</taxon>
        <taxon>Eurotiomycetes</taxon>
        <taxon>Chaetothyriomycetidae</taxon>
        <taxon>Chaetothyriales</taxon>
        <taxon>Herpotrichiellaceae</taxon>
        <taxon>Exophiala</taxon>
    </lineage>
</organism>
<dbReference type="InterPro" id="IPR035474">
    <property type="entry name" value="SIS_Kpsf"/>
</dbReference>
<feature type="domain" description="SIS" evidence="2">
    <location>
        <begin position="88"/>
        <end position="244"/>
    </location>
</feature>
<evidence type="ECO:0000259" key="2">
    <source>
        <dbReference type="PROSITE" id="PS51464"/>
    </source>
</evidence>
<dbReference type="PANTHER" id="PTHR38418:SF2">
    <property type="entry name" value="SUGAR ISOMERASE, KPSF_GUTQ (AFU_ORTHOLOGUE AFUA_6G08860)"/>
    <property type="match status" value="1"/>
</dbReference>
<dbReference type="PANTHER" id="PTHR38418">
    <property type="entry name" value="SUGAR ISOMERASE, KPSF/GUTQ (AFU_ORTHOLOGUE AFUA_6G08860)"/>
    <property type="match status" value="1"/>
</dbReference>
<proteinExistence type="predicted"/>